<dbReference type="SUPFAM" id="SSF57903">
    <property type="entry name" value="FYVE/PHD zinc finger"/>
    <property type="match status" value="1"/>
</dbReference>
<dbReference type="InterPro" id="IPR019786">
    <property type="entry name" value="Zinc_finger_PHD-type_CS"/>
</dbReference>
<evidence type="ECO:0000259" key="5">
    <source>
        <dbReference type="PROSITE" id="PS50016"/>
    </source>
</evidence>
<gene>
    <name evidence="6" type="ORF">ACAOBT_LOCUS12418</name>
</gene>
<evidence type="ECO:0000313" key="7">
    <source>
        <dbReference type="Proteomes" id="UP001152888"/>
    </source>
</evidence>
<dbReference type="InterPro" id="IPR019787">
    <property type="entry name" value="Znf_PHD-finger"/>
</dbReference>
<keyword evidence="3" id="KW-0862">Zinc</keyword>
<dbReference type="SMART" id="SM00249">
    <property type="entry name" value="PHD"/>
    <property type="match status" value="1"/>
</dbReference>
<dbReference type="InterPro" id="IPR013083">
    <property type="entry name" value="Znf_RING/FYVE/PHD"/>
</dbReference>
<dbReference type="PROSITE" id="PS01359">
    <property type="entry name" value="ZF_PHD_1"/>
    <property type="match status" value="1"/>
</dbReference>
<dbReference type="PROSITE" id="PS50016">
    <property type="entry name" value="ZF_PHD_2"/>
    <property type="match status" value="1"/>
</dbReference>
<protein>
    <recommendedName>
        <fullName evidence="5">PHD-type domain-containing protein</fullName>
    </recommendedName>
</protein>
<feature type="domain" description="PHD-type" evidence="5">
    <location>
        <begin position="3"/>
        <end position="61"/>
    </location>
</feature>
<name>A0A9P0KL04_ACAOB</name>
<evidence type="ECO:0000256" key="2">
    <source>
        <dbReference type="ARBA" id="ARBA00022771"/>
    </source>
</evidence>
<dbReference type="OrthoDB" id="6774308at2759"/>
<evidence type="ECO:0000256" key="3">
    <source>
        <dbReference type="ARBA" id="ARBA00022833"/>
    </source>
</evidence>
<organism evidence="6 7">
    <name type="scientific">Acanthoscelides obtectus</name>
    <name type="common">Bean weevil</name>
    <name type="synonym">Bruchus obtectus</name>
    <dbReference type="NCBI Taxonomy" id="200917"/>
    <lineage>
        <taxon>Eukaryota</taxon>
        <taxon>Metazoa</taxon>
        <taxon>Ecdysozoa</taxon>
        <taxon>Arthropoda</taxon>
        <taxon>Hexapoda</taxon>
        <taxon>Insecta</taxon>
        <taxon>Pterygota</taxon>
        <taxon>Neoptera</taxon>
        <taxon>Endopterygota</taxon>
        <taxon>Coleoptera</taxon>
        <taxon>Polyphaga</taxon>
        <taxon>Cucujiformia</taxon>
        <taxon>Chrysomeloidea</taxon>
        <taxon>Chrysomelidae</taxon>
        <taxon>Bruchinae</taxon>
        <taxon>Bruchini</taxon>
        <taxon>Acanthoscelides</taxon>
    </lineage>
</organism>
<keyword evidence="2 4" id="KW-0863">Zinc-finger</keyword>
<comment type="caution">
    <text evidence="6">The sequence shown here is derived from an EMBL/GenBank/DDBJ whole genome shotgun (WGS) entry which is preliminary data.</text>
</comment>
<evidence type="ECO:0000256" key="1">
    <source>
        <dbReference type="ARBA" id="ARBA00022723"/>
    </source>
</evidence>
<dbReference type="GO" id="GO:0008270">
    <property type="term" value="F:zinc ion binding"/>
    <property type="evidence" value="ECO:0007669"/>
    <property type="project" value="UniProtKB-KW"/>
</dbReference>
<reference evidence="6" key="1">
    <citation type="submission" date="2022-03" db="EMBL/GenBank/DDBJ databases">
        <authorList>
            <person name="Sayadi A."/>
        </authorList>
    </citation>
    <scope>NUCLEOTIDE SEQUENCE</scope>
</reference>
<dbReference type="InterPro" id="IPR011011">
    <property type="entry name" value="Znf_FYVE_PHD"/>
</dbReference>
<dbReference type="EMBL" id="CAKOFQ010006852">
    <property type="protein sequence ID" value="CAH1977020.1"/>
    <property type="molecule type" value="Genomic_DNA"/>
</dbReference>
<dbReference type="AlphaFoldDB" id="A0A9P0KL04"/>
<dbReference type="Gene3D" id="3.30.40.10">
    <property type="entry name" value="Zinc/RING finger domain, C3HC4 (zinc finger)"/>
    <property type="match status" value="1"/>
</dbReference>
<dbReference type="Proteomes" id="UP001152888">
    <property type="component" value="Unassembled WGS sequence"/>
</dbReference>
<dbReference type="InterPro" id="IPR001965">
    <property type="entry name" value="Znf_PHD"/>
</dbReference>
<sequence length="370" mass="41398">MADPLCNSCNTAITARSKSVKCDGFCDNVFHAACQGLSADVIKNIEKVNGLLWKCQSCCTYSNEVKQLLDVKLASLSENIQLLFSTFRTEFMEMAAKTGNLPEPGPSGIKKSYSSVAKGKSAIIIQPKDTTQAVQTTKSDLLQYVDPVSENLHISGVKNIRNGGMLVGCSSDDDSRKLRQIAVEKLADKYEIKEVSSFHPRVRIAGMTCKLSEGDVIKSIRAQNKEAFTEHSQCKVVEIKPIKKRNDIYQAVINLDMDTYNKVLSVCSGKLFVGYDVCDVFDAIDIKRCFNCSGFSHYSKECKSKKFHCPRCSENHLVKNCKATSLKCINCMKSNNERNTEFDVAHAAWDSRCPYYLQRIEEFKSRLIFS</sequence>
<keyword evidence="7" id="KW-1185">Reference proteome</keyword>
<proteinExistence type="predicted"/>
<evidence type="ECO:0000313" key="6">
    <source>
        <dbReference type="EMBL" id="CAH1977020.1"/>
    </source>
</evidence>
<accession>A0A9P0KL04</accession>
<keyword evidence="1" id="KW-0479">Metal-binding</keyword>
<evidence type="ECO:0000256" key="4">
    <source>
        <dbReference type="PROSITE-ProRule" id="PRU00146"/>
    </source>
</evidence>